<protein>
    <submittedName>
        <fullName evidence="1">Uncharacterized protein</fullName>
    </submittedName>
</protein>
<dbReference type="EMBL" id="VFPP01000001">
    <property type="protein sequence ID" value="TQM81164.1"/>
    <property type="molecule type" value="Genomic_DNA"/>
</dbReference>
<keyword evidence="2" id="KW-1185">Reference proteome</keyword>
<reference evidence="1 2" key="1">
    <citation type="submission" date="2019-06" db="EMBL/GenBank/DDBJ databases">
        <title>Sequencing the genomes of 1000 actinobacteria strains.</title>
        <authorList>
            <person name="Klenk H.-P."/>
        </authorList>
    </citation>
    <scope>NUCLEOTIDE SEQUENCE [LARGE SCALE GENOMIC DNA]</scope>
    <source>
        <strain evidence="1 2">DSM 45456</strain>
    </source>
</reference>
<dbReference type="AlphaFoldDB" id="A0A543JEF8"/>
<evidence type="ECO:0000313" key="2">
    <source>
        <dbReference type="Proteomes" id="UP000316628"/>
    </source>
</evidence>
<comment type="caution">
    <text evidence="1">The sequence shown here is derived from an EMBL/GenBank/DDBJ whole genome shotgun (WGS) entry which is preliminary data.</text>
</comment>
<gene>
    <name evidence="1" type="ORF">FHX81_3525</name>
</gene>
<dbReference type="Proteomes" id="UP000316628">
    <property type="component" value="Unassembled WGS sequence"/>
</dbReference>
<sequence>MRRFTLHWGEVVISTDEPVPDLLVPHAALTAQLGP</sequence>
<accession>A0A543JEF8</accession>
<evidence type="ECO:0000313" key="1">
    <source>
        <dbReference type="EMBL" id="TQM81164.1"/>
    </source>
</evidence>
<proteinExistence type="predicted"/>
<organism evidence="1 2">
    <name type="scientific">Saccharothrix saharensis</name>
    <dbReference type="NCBI Taxonomy" id="571190"/>
    <lineage>
        <taxon>Bacteria</taxon>
        <taxon>Bacillati</taxon>
        <taxon>Actinomycetota</taxon>
        <taxon>Actinomycetes</taxon>
        <taxon>Pseudonocardiales</taxon>
        <taxon>Pseudonocardiaceae</taxon>
        <taxon>Saccharothrix</taxon>
    </lineage>
</organism>
<name>A0A543JEF8_9PSEU</name>